<dbReference type="EMBL" id="LVLJ01002435">
    <property type="protein sequence ID" value="OAE25006.1"/>
    <property type="molecule type" value="Genomic_DNA"/>
</dbReference>
<name>A0A176VYP4_MARPO</name>
<evidence type="ECO:0000256" key="1">
    <source>
        <dbReference type="SAM" id="Coils"/>
    </source>
</evidence>
<protein>
    <submittedName>
        <fullName evidence="2">Uncharacterized protein</fullName>
    </submittedName>
</protein>
<sequence length="187" mass="20926">MTFGPINCVHVFGEVDLDNGEGHSAEEPKSIGLNAADMLGKQVISLLRYLDGEMAKYAKPAIAESYVELEKRLRQTESECAKLRKSLAAEKDLRTSLERNCTSLWVDIENARKATVDLRDKLEASRVAFNKKSCRVDELTADLAKHDHLHAATLESKAKEAARSSEHREKLDVDCNKMQSQLLVVEE</sequence>
<dbReference type="Proteomes" id="UP000077202">
    <property type="component" value="Unassembled WGS sequence"/>
</dbReference>
<comment type="caution">
    <text evidence="2">The sequence shown here is derived from an EMBL/GenBank/DDBJ whole genome shotgun (WGS) entry which is preliminary data.</text>
</comment>
<gene>
    <name evidence="2" type="ORF">AXG93_523s1100</name>
</gene>
<accession>A0A176VYP4</accession>
<feature type="coiled-coil region" evidence="1">
    <location>
        <begin position="66"/>
        <end position="100"/>
    </location>
</feature>
<proteinExistence type="predicted"/>
<dbReference type="AlphaFoldDB" id="A0A176VYP4"/>
<evidence type="ECO:0000313" key="3">
    <source>
        <dbReference type="Proteomes" id="UP000077202"/>
    </source>
</evidence>
<keyword evidence="3" id="KW-1185">Reference proteome</keyword>
<evidence type="ECO:0000313" key="2">
    <source>
        <dbReference type="EMBL" id="OAE25006.1"/>
    </source>
</evidence>
<keyword evidence="1" id="KW-0175">Coiled coil</keyword>
<reference evidence="2" key="1">
    <citation type="submission" date="2016-03" db="EMBL/GenBank/DDBJ databases">
        <title>Mechanisms controlling the formation of the plant cell surface in tip-growing cells are functionally conserved among land plants.</title>
        <authorList>
            <person name="Honkanen S."/>
            <person name="Jones V.A."/>
            <person name="Morieri G."/>
            <person name="Champion C."/>
            <person name="Hetherington A.J."/>
            <person name="Kelly S."/>
            <person name="Saint-Marcoux D."/>
            <person name="Proust H."/>
            <person name="Prescott H."/>
            <person name="Dolan L."/>
        </authorList>
    </citation>
    <scope>NUCLEOTIDE SEQUENCE [LARGE SCALE GENOMIC DNA]</scope>
    <source>
        <tissue evidence="2">Whole gametophyte</tissue>
    </source>
</reference>
<organism evidence="2 3">
    <name type="scientific">Marchantia polymorpha subsp. ruderalis</name>
    <dbReference type="NCBI Taxonomy" id="1480154"/>
    <lineage>
        <taxon>Eukaryota</taxon>
        <taxon>Viridiplantae</taxon>
        <taxon>Streptophyta</taxon>
        <taxon>Embryophyta</taxon>
        <taxon>Marchantiophyta</taxon>
        <taxon>Marchantiopsida</taxon>
        <taxon>Marchantiidae</taxon>
        <taxon>Marchantiales</taxon>
        <taxon>Marchantiaceae</taxon>
        <taxon>Marchantia</taxon>
    </lineage>
</organism>